<protein>
    <recommendedName>
        <fullName evidence="3">Phytanoyl-CoA dioxygenase</fullName>
    </recommendedName>
</protein>
<sequence length="272" mass="29813">MTTGYCVVPGAVPAGAIASIDRSLFAHFASAPFESQDPELSRIKRIWRLLLRAPATEQLVRHGLILNVVENILIRGARTVQLNLAQGIARHPRDRAEIPFREQLMWRGSDNKFEYCVNVLWPLTPSRAENGAMRIWPGSHGSDDLESALQSNGISIELEPGDALLYLGSTLHSAGANGSKAVSRSITIGYCLDWLKPTENPWLAYPPEVARSFSPELQALVGYRQQLTSLGSFEGQCPSVLLDPQNEAEFALNDPPCIDRCTGIPAGRKLLS</sequence>
<dbReference type="Pfam" id="PF05721">
    <property type="entry name" value="PhyH"/>
    <property type="match status" value="1"/>
</dbReference>
<dbReference type="Proteomes" id="UP000015527">
    <property type="component" value="Unassembled WGS sequence"/>
</dbReference>
<dbReference type="Gene3D" id="2.60.120.620">
    <property type="entry name" value="q2cbj1_9rhob like domain"/>
    <property type="match status" value="1"/>
</dbReference>
<gene>
    <name evidence="1" type="ORF">L284_21200</name>
</gene>
<dbReference type="InterPro" id="IPR008775">
    <property type="entry name" value="Phytyl_CoA_dOase-like"/>
</dbReference>
<dbReference type="AlphaFoldDB" id="T0I9P8"/>
<comment type="caution">
    <text evidence="1">The sequence shown here is derived from an EMBL/GenBank/DDBJ whole genome shotgun (WGS) entry which is preliminary data.</text>
</comment>
<evidence type="ECO:0008006" key="3">
    <source>
        <dbReference type="Google" id="ProtNLM"/>
    </source>
</evidence>
<organism evidence="1 2">
    <name type="scientific">Novosphingobium lindaniclasticum LE124</name>
    <dbReference type="NCBI Taxonomy" id="1096930"/>
    <lineage>
        <taxon>Bacteria</taxon>
        <taxon>Pseudomonadati</taxon>
        <taxon>Pseudomonadota</taxon>
        <taxon>Alphaproteobacteria</taxon>
        <taxon>Sphingomonadales</taxon>
        <taxon>Sphingomonadaceae</taxon>
        <taxon>Novosphingobium</taxon>
    </lineage>
</organism>
<dbReference type="SUPFAM" id="SSF51197">
    <property type="entry name" value="Clavaminate synthase-like"/>
    <property type="match status" value="1"/>
</dbReference>
<reference evidence="1 2" key="1">
    <citation type="journal article" date="2013" name="Genome Announc.">
        <title>Genome Sequence of Novosphingobium lindaniclasticum LE124T, Isolated from a Hexachlorocyclohexane Dumpsite.</title>
        <authorList>
            <person name="Saxena A."/>
            <person name="Nayyar N."/>
            <person name="Sangwan N."/>
            <person name="Kumari R."/>
            <person name="Khurana J.P."/>
            <person name="Lal R."/>
        </authorList>
    </citation>
    <scope>NUCLEOTIDE SEQUENCE [LARGE SCALE GENOMIC DNA]</scope>
    <source>
        <strain evidence="1 2">LE124</strain>
    </source>
</reference>
<proteinExistence type="predicted"/>
<dbReference type="RefSeq" id="WP_021235911.1">
    <property type="nucleotide sequence ID" value="NZ_ATHL01000147.1"/>
</dbReference>
<evidence type="ECO:0000313" key="2">
    <source>
        <dbReference type="Proteomes" id="UP000015527"/>
    </source>
</evidence>
<evidence type="ECO:0000313" key="1">
    <source>
        <dbReference type="EMBL" id="EQB08410.1"/>
    </source>
</evidence>
<dbReference type="OrthoDB" id="9796766at2"/>
<keyword evidence="2" id="KW-1185">Reference proteome</keyword>
<accession>T0I9P8</accession>
<name>T0I9P8_9SPHN</name>
<dbReference type="PATRIC" id="fig|1096930.3.peg.4164"/>
<dbReference type="eggNOG" id="COG5285">
    <property type="taxonomic scope" value="Bacteria"/>
</dbReference>
<dbReference type="GO" id="GO:0016706">
    <property type="term" value="F:2-oxoglutarate-dependent dioxygenase activity"/>
    <property type="evidence" value="ECO:0007669"/>
    <property type="project" value="UniProtKB-ARBA"/>
</dbReference>
<dbReference type="EMBL" id="ATHL01000147">
    <property type="protein sequence ID" value="EQB08410.1"/>
    <property type="molecule type" value="Genomic_DNA"/>
</dbReference>